<dbReference type="PATRIC" id="fig|702453.3.peg.2082"/>
<name>E3ZSJ9_LISSE</name>
<proteinExistence type="predicted"/>
<sequence length="39" mass="4737">MQMKRLGIPTENKCDKNVENIAIKQEVWVLYWVPFKTVW</sequence>
<dbReference type="EMBL" id="ADXJ01000832">
    <property type="protein sequence ID" value="EFR99399.1"/>
    <property type="molecule type" value="Genomic_DNA"/>
</dbReference>
<comment type="caution">
    <text evidence="1">The sequence shown here is derived from an EMBL/GenBank/DDBJ whole genome shotgun (WGS) entry which is preliminary data.</text>
</comment>
<dbReference type="HOGENOM" id="CLU_3312270_0_0_9"/>
<dbReference type="Proteomes" id="UP000004302">
    <property type="component" value="Chromosome"/>
</dbReference>
<dbReference type="AlphaFoldDB" id="E3ZSJ9"/>
<gene>
    <name evidence="1" type="ORF">NT03LS_2487</name>
</gene>
<evidence type="ECO:0000313" key="1">
    <source>
        <dbReference type="EMBL" id="EFR99399.1"/>
    </source>
</evidence>
<protein>
    <submittedName>
        <fullName evidence="1">Uncharacterized protein</fullName>
    </submittedName>
</protein>
<organism evidence="1">
    <name type="scientific">Listeria seeligeri FSL N1-067</name>
    <dbReference type="NCBI Taxonomy" id="702453"/>
    <lineage>
        <taxon>Bacteria</taxon>
        <taxon>Bacillati</taxon>
        <taxon>Bacillota</taxon>
        <taxon>Bacilli</taxon>
        <taxon>Bacillales</taxon>
        <taxon>Listeriaceae</taxon>
        <taxon>Listeria</taxon>
    </lineage>
</organism>
<accession>E3ZSJ9</accession>
<reference evidence="1" key="1">
    <citation type="journal article" date="2010" name="Microbiol. Resour. Announc.">
        <title>Comparative genomics of the bacterial genus Listeria: Genome evolution is characterized by limited gene acquisition and limited gene loss.</title>
        <authorList>
            <person name="den Bakker H.C."/>
            <person name="Cummings C.A."/>
            <person name="Ferreira V."/>
            <person name="Vatta P."/>
            <person name="Orsi R.H."/>
            <person name="Degoricija L."/>
            <person name="Barker M."/>
            <person name="Petrauskene O."/>
            <person name="Furtado M.R."/>
            <person name="Wiedmann M."/>
        </authorList>
    </citation>
    <scope>NUCLEOTIDE SEQUENCE [LARGE SCALE GENOMIC DNA]</scope>
    <source>
        <strain evidence="1">FSL N1-067</strain>
    </source>
</reference>